<accession>A0A0V0TSY1</accession>
<evidence type="ECO:0000313" key="2">
    <source>
        <dbReference type="Proteomes" id="UP000055048"/>
    </source>
</evidence>
<comment type="caution">
    <text evidence="1">The sequence shown here is derived from an EMBL/GenBank/DDBJ whole genome shotgun (WGS) entry which is preliminary data.</text>
</comment>
<proteinExistence type="predicted"/>
<keyword evidence="2" id="KW-1185">Reference proteome</keyword>
<protein>
    <submittedName>
        <fullName evidence="1">Uncharacterized protein</fullName>
    </submittedName>
</protein>
<name>A0A0V0TSY1_9BILA</name>
<gene>
    <name evidence="1" type="ORF">T05_10887</name>
</gene>
<reference evidence="1 2" key="1">
    <citation type="submission" date="2015-01" db="EMBL/GenBank/DDBJ databases">
        <title>Evolution of Trichinella species and genotypes.</title>
        <authorList>
            <person name="Korhonen P.K."/>
            <person name="Edoardo P."/>
            <person name="Giuseppe L.R."/>
            <person name="Gasser R.B."/>
        </authorList>
    </citation>
    <scope>NUCLEOTIDE SEQUENCE [LARGE SCALE GENOMIC DNA]</scope>
    <source>
        <strain evidence="1">ISS417</strain>
    </source>
</reference>
<dbReference type="Proteomes" id="UP000055048">
    <property type="component" value="Unassembled WGS sequence"/>
</dbReference>
<dbReference type="EMBL" id="JYDJ01000153">
    <property type="protein sequence ID" value="KRX42081.1"/>
    <property type="molecule type" value="Genomic_DNA"/>
</dbReference>
<dbReference type="AlphaFoldDB" id="A0A0V0TSY1"/>
<sequence length="91" mass="10707">MRHMSYGNNTLMHKLCSDYGAVVYMHTEATNRHTVENSAREKTRVTPIRRVTLPREKSTHYRGWSSWGPSWRQDCPEYFGSGRAFHHLLVQ</sequence>
<organism evidence="1 2">
    <name type="scientific">Trichinella murrelli</name>
    <dbReference type="NCBI Taxonomy" id="144512"/>
    <lineage>
        <taxon>Eukaryota</taxon>
        <taxon>Metazoa</taxon>
        <taxon>Ecdysozoa</taxon>
        <taxon>Nematoda</taxon>
        <taxon>Enoplea</taxon>
        <taxon>Dorylaimia</taxon>
        <taxon>Trichinellida</taxon>
        <taxon>Trichinellidae</taxon>
        <taxon>Trichinella</taxon>
    </lineage>
</organism>
<evidence type="ECO:0000313" key="1">
    <source>
        <dbReference type="EMBL" id="KRX42081.1"/>
    </source>
</evidence>